<gene>
    <name evidence="1" type="ORF">NQU55_01795</name>
</gene>
<proteinExistence type="predicted"/>
<organism evidence="1 2">
    <name type="scientific">Streptomyces telluris</name>
    <dbReference type="NCBI Taxonomy" id="2720021"/>
    <lineage>
        <taxon>Bacteria</taxon>
        <taxon>Bacillati</taxon>
        <taxon>Actinomycetota</taxon>
        <taxon>Actinomycetes</taxon>
        <taxon>Kitasatosporales</taxon>
        <taxon>Streptomycetaceae</taxon>
        <taxon>Streptomyces</taxon>
    </lineage>
</organism>
<name>A0A9X2LC15_9ACTN</name>
<dbReference type="Pfam" id="PF05120">
    <property type="entry name" value="GvpG"/>
    <property type="match status" value="1"/>
</dbReference>
<accession>A0A9X2LC15</accession>
<dbReference type="Proteomes" id="UP001142374">
    <property type="component" value="Unassembled WGS sequence"/>
</dbReference>
<evidence type="ECO:0000313" key="2">
    <source>
        <dbReference type="Proteomes" id="UP001142374"/>
    </source>
</evidence>
<dbReference type="InterPro" id="IPR007804">
    <property type="entry name" value="GvpG"/>
</dbReference>
<reference evidence="1" key="1">
    <citation type="submission" date="2022-06" db="EMBL/GenBank/DDBJ databases">
        <title>WGS of actinobacteria.</title>
        <authorList>
            <person name="Thawai C."/>
        </authorList>
    </citation>
    <scope>NUCLEOTIDE SEQUENCE</scope>
    <source>
        <strain evidence="1">AA8</strain>
    </source>
</reference>
<keyword evidence="2" id="KW-1185">Reference proteome</keyword>
<dbReference type="AlphaFoldDB" id="A0A9X2LC15"/>
<comment type="caution">
    <text evidence="1">The sequence shown here is derived from an EMBL/GenBank/DDBJ whole genome shotgun (WGS) entry which is preliminary data.</text>
</comment>
<evidence type="ECO:0000313" key="1">
    <source>
        <dbReference type="EMBL" id="MCQ8768516.1"/>
    </source>
</evidence>
<dbReference type="EMBL" id="JANIID010000001">
    <property type="protein sequence ID" value="MCQ8768516.1"/>
    <property type="molecule type" value="Genomic_DNA"/>
</dbReference>
<sequence length="69" mass="7930">MTFVSWVLRRVVAEAERLHRDPAAVRRELEVLEEQLVSGVIDEEEFDRREDALLDRMEPVRQQPGGGAA</sequence>
<protein>
    <submittedName>
        <fullName evidence="1">Gas vesicle protein GvpG</fullName>
    </submittedName>
</protein>